<reference evidence="1" key="1">
    <citation type="submission" date="2021-12" db="EMBL/GenBank/DDBJ databases">
        <title>Alicyclobacillaceae gen. nov., sp. nov., isolated from chalcocite enrichment system.</title>
        <authorList>
            <person name="Jiang Z."/>
        </authorList>
    </citation>
    <scope>NUCLEOTIDE SEQUENCE</scope>
    <source>
        <strain evidence="1">MYW30-H2</strain>
    </source>
</reference>
<organism evidence="1 2">
    <name type="scientific">Fodinisporobacter ferrooxydans</name>
    <dbReference type="NCBI Taxonomy" id="2901836"/>
    <lineage>
        <taxon>Bacteria</taxon>
        <taxon>Bacillati</taxon>
        <taxon>Bacillota</taxon>
        <taxon>Bacilli</taxon>
        <taxon>Bacillales</taxon>
        <taxon>Alicyclobacillaceae</taxon>
        <taxon>Fodinisporobacter</taxon>
    </lineage>
</organism>
<dbReference type="Proteomes" id="UP000830167">
    <property type="component" value="Chromosome"/>
</dbReference>
<proteinExistence type="predicted"/>
<keyword evidence="2" id="KW-1185">Reference proteome</keyword>
<sequence length="51" mass="5800">MPKRIFVISILSLLLMVGVVGGTFAYKLKHPSSINHEQRFRPFERGKNTGK</sequence>
<evidence type="ECO:0000313" key="1">
    <source>
        <dbReference type="EMBL" id="UOF92472.1"/>
    </source>
</evidence>
<dbReference type="RefSeq" id="WP_347439139.1">
    <property type="nucleotide sequence ID" value="NZ_CP089291.1"/>
</dbReference>
<dbReference type="EMBL" id="CP089291">
    <property type="protein sequence ID" value="UOF92472.1"/>
    <property type="molecule type" value="Genomic_DNA"/>
</dbReference>
<name>A0ABY4CPP6_9BACL</name>
<gene>
    <name evidence="1" type="ORF">LSG31_10100</name>
</gene>
<accession>A0ABY4CPP6</accession>
<evidence type="ECO:0000313" key="2">
    <source>
        <dbReference type="Proteomes" id="UP000830167"/>
    </source>
</evidence>
<protein>
    <submittedName>
        <fullName evidence="1">Uncharacterized protein</fullName>
    </submittedName>
</protein>